<protein>
    <recommendedName>
        <fullName evidence="4">HTH araC/xylS-type domain-containing protein</fullName>
    </recommendedName>
</protein>
<dbReference type="Gene3D" id="2.60.120.10">
    <property type="entry name" value="Jelly Rolls"/>
    <property type="match status" value="1"/>
</dbReference>
<dbReference type="PROSITE" id="PS01124">
    <property type="entry name" value="HTH_ARAC_FAMILY_2"/>
    <property type="match status" value="1"/>
</dbReference>
<name>A0A329MLE8_9BACL</name>
<evidence type="ECO:0000256" key="3">
    <source>
        <dbReference type="ARBA" id="ARBA00023163"/>
    </source>
</evidence>
<dbReference type="SUPFAM" id="SSF46689">
    <property type="entry name" value="Homeodomain-like"/>
    <property type="match status" value="1"/>
</dbReference>
<comment type="caution">
    <text evidence="5">The sequence shown here is derived from an EMBL/GenBank/DDBJ whole genome shotgun (WGS) entry which is preliminary data.</text>
</comment>
<keyword evidence="6" id="KW-1185">Reference proteome</keyword>
<dbReference type="InterPro" id="IPR014710">
    <property type="entry name" value="RmlC-like_jellyroll"/>
</dbReference>
<dbReference type="GO" id="GO:0003700">
    <property type="term" value="F:DNA-binding transcription factor activity"/>
    <property type="evidence" value="ECO:0007669"/>
    <property type="project" value="InterPro"/>
</dbReference>
<dbReference type="InterPro" id="IPR009057">
    <property type="entry name" value="Homeodomain-like_sf"/>
</dbReference>
<evidence type="ECO:0000313" key="5">
    <source>
        <dbReference type="EMBL" id="RAV20442.1"/>
    </source>
</evidence>
<organism evidence="5 6">
    <name type="scientific">Paenibacillus contaminans</name>
    <dbReference type="NCBI Taxonomy" id="450362"/>
    <lineage>
        <taxon>Bacteria</taxon>
        <taxon>Bacillati</taxon>
        <taxon>Bacillota</taxon>
        <taxon>Bacilli</taxon>
        <taxon>Bacillales</taxon>
        <taxon>Paenibacillaceae</taxon>
        <taxon>Paenibacillus</taxon>
    </lineage>
</organism>
<dbReference type="GO" id="GO:0043565">
    <property type="term" value="F:sequence-specific DNA binding"/>
    <property type="evidence" value="ECO:0007669"/>
    <property type="project" value="InterPro"/>
</dbReference>
<dbReference type="Pfam" id="PF02311">
    <property type="entry name" value="AraC_binding"/>
    <property type="match status" value="1"/>
</dbReference>
<feature type="domain" description="HTH araC/xylS-type" evidence="4">
    <location>
        <begin position="289"/>
        <end position="389"/>
    </location>
</feature>
<dbReference type="PRINTS" id="PR00032">
    <property type="entry name" value="HTHARAC"/>
</dbReference>
<dbReference type="InterPro" id="IPR003313">
    <property type="entry name" value="AraC-bd"/>
</dbReference>
<dbReference type="Pfam" id="PF12833">
    <property type="entry name" value="HTH_18"/>
    <property type="match status" value="1"/>
</dbReference>
<gene>
    <name evidence="5" type="ORF">DQG23_15890</name>
</gene>
<evidence type="ECO:0000259" key="4">
    <source>
        <dbReference type="PROSITE" id="PS01124"/>
    </source>
</evidence>
<dbReference type="InterPro" id="IPR037923">
    <property type="entry name" value="HTH-like"/>
</dbReference>
<proteinExistence type="predicted"/>
<dbReference type="EMBL" id="QMFB01000008">
    <property type="protein sequence ID" value="RAV20442.1"/>
    <property type="molecule type" value="Genomic_DNA"/>
</dbReference>
<dbReference type="SMART" id="SM00342">
    <property type="entry name" value="HTH_ARAC"/>
    <property type="match status" value="1"/>
</dbReference>
<dbReference type="PANTHER" id="PTHR43280">
    <property type="entry name" value="ARAC-FAMILY TRANSCRIPTIONAL REGULATOR"/>
    <property type="match status" value="1"/>
</dbReference>
<keyword evidence="3" id="KW-0804">Transcription</keyword>
<evidence type="ECO:0000313" key="6">
    <source>
        <dbReference type="Proteomes" id="UP000250369"/>
    </source>
</evidence>
<evidence type="ECO:0000256" key="1">
    <source>
        <dbReference type="ARBA" id="ARBA00023015"/>
    </source>
</evidence>
<dbReference type="AlphaFoldDB" id="A0A329MLE8"/>
<accession>A0A329MLE8</accession>
<keyword evidence="1" id="KW-0805">Transcription regulation</keyword>
<evidence type="ECO:0000256" key="2">
    <source>
        <dbReference type="ARBA" id="ARBA00023125"/>
    </source>
</evidence>
<keyword evidence="2" id="KW-0238">DNA-binding</keyword>
<sequence>MTSRADGSRRRISISGESKETCEYDFAKSYWPVSFYVRVSGSKRGGPTYAVFARNDLHSAHRQWRPSGRKGTMVVTRFVAASSTMTRSPDHMPDKWKAAGRLTKFHFDNVYYNDPRPYDAILLYQVGDLSTGSGFSIGGHFQFCYEITYFTSGRGHYSSDYSQYPVKAGDIYLSLPGDIHNGHADDSDPFRYYYIGFGFDDSHGGYSRFAHIQRMLDQVKFPVAADKCGLETPFLGIFNELINLKEHSDELIKTYVHQIIFFVYRSFFDSWEKQYSRQTGADANQDVVYEIIHRIDSNLENGAIFKLSQLGEALGYSYSHLSHLFSQKTGLTIKQYFNRKRFEKAVEWLKAPDCSVTEISDKLGYQSIHTFSKAFRKSFGLSPTDYRQMIGNRKKGTTD</sequence>
<dbReference type="InterPro" id="IPR020449">
    <property type="entry name" value="Tscrpt_reg_AraC-type_HTH"/>
</dbReference>
<dbReference type="InterPro" id="IPR018060">
    <property type="entry name" value="HTH_AraC"/>
</dbReference>
<dbReference type="PANTHER" id="PTHR43280:SF28">
    <property type="entry name" value="HTH-TYPE TRANSCRIPTIONAL ACTIVATOR RHAS"/>
    <property type="match status" value="1"/>
</dbReference>
<dbReference type="SUPFAM" id="SSF51215">
    <property type="entry name" value="Regulatory protein AraC"/>
    <property type="match status" value="1"/>
</dbReference>
<dbReference type="Gene3D" id="1.10.10.60">
    <property type="entry name" value="Homeodomain-like"/>
    <property type="match status" value="2"/>
</dbReference>
<reference evidence="5 6" key="1">
    <citation type="journal article" date="2009" name="Int. J. Syst. Evol. Microbiol.">
        <title>Paenibacillus contaminans sp. nov., isolated from a contaminated laboratory plate.</title>
        <authorList>
            <person name="Chou J.H."/>
            <person name="Lee J.H."/>
            <person name="Lin M.C."/>
            <person name="Chang P.S."/>
            <person name="Arun A.B."/>
            <person name="Young C.C."/>
            <person name="Chen W.M."/>
        </authorList>
    </citation>
    <scope>NUCLEOTIDE SEQUENCE [LARGE SCALE GENOMIC DNA]</scope>
    <source>
        <strain evidence="5 6">CKOBP-6</strain>
    </source>
</reference>
<dbReference type="Proteomes" id="UP000250369">
    <property type="component" value="Unassembled WGS sequence"/>
</dbReference>